<gene>
    <name evidence="2" type="ORF">CLPU_4c00830</name>
</gene>
<organism evidence="2 3">
    <name type="scientific">Gottschalkia purinilytica</name>
    <name type="common">Clostridium purinilyticum</name>
    <dbReference type="NCBI Taxonomy" id="1503"/>
    <lineage>
        <taxon>Bacteria</taxon>
        <taxon>Bacillati</taxon>
        <taxon>Bacillota</taxon>
        <taxon>Tissierellia</taxon>
        <taxon>Tissierellales</taxon>
        <taxon>Gottschalkiaceae</taxon>
        <taxon>Gottschalkia</taxon>
    </lineage>
</organism>
<keyword evidence="3" id="KW-1185">Reference proteome</keyword>
<evidence type="ECO:0000313" key="3">
    <source>
        <dbReference type="Proteomes" id="UP000037267"/>
    </source>
</evidence>
<feature type="transmembrane region" description="Helical" evidence="1">
    <location>
        <begin position="18"/>
        <end position="39"/>
    </location>
</feature>
<dbReference type="EMBL" id="LGSS01000004">
    <property type="protein sequence ID" value="KNF09037.1"/>
    <property type="molecule type" value="Genomic_DNA"/>
</dbReference>
<feature type="transmembrane region" description="Helical" evidence="1">
    <location>
        <begin position="175"/>
        <end position="197"/>
    </location>
</feature>
<feature type="transmembrane region" description="Helical" evidence="1">
    <location>
        <begin position="59"/>
        <end position="78"/>
    </location>
</feature>
<proteinExistence type="predicted"/>
<keyword evidence="1" id="KW-0472">Membrane</keyword>
<dbReference type="OrthoDB" id="2584645at2"/>
<dbReference type="PANTHER" id="PTHR37305:SF1">
    <property type="entry name" value="MEMBRANE PROTEIN"/>
    <property type="match status" value="1"/>
</dbReference>
<dbReference type="AlphaFoldDB" id="A0A0L0WC41"/>
<feature type="transmembrane region" description="Helical" evidence="1">
    <location>
        <begin position="105"/>
        <end position="127"/>
    </location>
</feature>
<accession>A0A0L0WC41</accession>
<evidence type="ECO:0000313" key="2">
    <source>
        <dbReference type="EMBL" id="KNF09037.1"/>
    </source>
</evidence>
<dbReference type="Proteomes" id="UP000037267">
    <property type="component" value="Unassembled WGS sequence"/>
</dbReference>
<dbReference type="Pfam" id="PF12730">
    <property type="entry name" value="ABC2_membrane_4"/>
    <property type="match status" value="1"/>
</dbReference>
<keyword evidence="1" id="KW-1133">Transmembrane helix</keyword>
<comment type="caution">
    <text evidence="2">The sequence shown here is derived from an EMBL/GenBank/DDBJ whole genome shotgun (WGS) entry which is preliminary data.</text>
</comment>
<keyword evidence="1" id="KW-0812">Transmembrane</keyword>
<dbReference type="RefSeq" id="WP_050354615.1">
    <property type="nucleotide sequence ID" value="NZ_LGSS01000004.1"/>
</dbReference>
<name>A0A0L0WC41_GOTPU</name>
<evidence type="ECO:0000256" key="1">
    <source>
        <dbReference type="SAM" id="Phobius"/>
    </source>
</evidence>
<feature type="transmembrane region" description="Helical" evidence="1">
    <location>
        <begin position="147"/>
        <end position="168"/>
    </location>
</feature>
<reference evidence="3" key="1">
    <citation type="submission" date="2015-07" db="EMBL/GenBank/DDBJ databases">
        <title>Draft genome sequence of the purine-degrading Gottschalkia purinilyticum DSM 1384 (formerly Clostridium purinilyticum).</title>
        <authorList>
            <person name="Poehlein A."/>
            <person name="Schiel-Bengelsdorf B."/>
            <person name="Bengelsdorf F.R."/>
            <person name="Daniel R."/>
            <person name="Duerre P."/>
        </authorList>
    </citation>
    <scope>NUCLEOTIDE SEQUENCE [LARGE SCALE GENOMIC DNA]</scope>
    <source>
        <strain evidence="3">DSM 1384</strain>
    </source>
</reference>
<dbReference type="STRING" id="1503.CLPU_4c00830"/>
<feature type="transmembrane region" description="Helical" evidence="1">
    <location>
        <begin position="217"/>
        <end position="238"/>
    </location>
</feature>
<protein>
    <submittedName>
        <fullName evidence="2">ABC-2 family transporter protein</fullName>
    </submittedName>
</protein>
<dbReference type="PANTHER" id="PTHR37305">
    <property type="entry name" value="INTEGRAL MEMBRANE PROTEIN-RELATED"/>
    <property type="match status" value="1"/>
</dbReference>
<sequence>MLNLLYTEILKLKRSKMFLISIIGASVTPFMCFIERLSMRKERPDIPILFKKFFSDTNFYFIVLIGILLYGVITAYIFNREYIEDTLKGLLTIPVSRISFIVSKFIMLLIWIMVLTIVSWILTLVFGLIGQFEGLSIKVLINSFKNYIIGGSFLFLLTTPVIFVTFLFKNFVPTIVFTIGITMVNVLITNSRYVALFPWSATVIITDNTFVSKYPLMYSYISIFVTSIIGFIATIVYFKKEDIN</sequence>